<dbReference type="RefSeq" id="WP_284186782.1">
    <property type="nucleotide sequence ID" value="NZ_BSPX01000006.1"/>
</dbReference>
<proteinExistence type="predicted"/>
<dbReference type="Gene3D" id="2.40.30.170">
    <property type="match status" value="1"/>
</dbReference>
<organism evidence="3 4">
    <name type="scientific">Zoogloea oryzae</name>
    <dbReference type="NCBI Taxonomy" id="310767"/>
    <lineage>
        <taxon>Bacteria</taxon>
        <taxon>Pseudomonadati</taxon>
        <taxon>Pseudomonadota</taxon>
        <taxon>Betaproteobacteria</taxon>
        <taxon>Rhodocyclales</taxon>
        <taxon>Zoogloeaceae</taxon>
        <taxon>Zoogloea</taxon>
    </lineage>
</organism>
<keyword evidence="4" id="KW-1185">Reference proteome</keyword>
<comment type="caution">
    <text evidence="3">The sequence shown here is derived from an EMBL/GenBank/DDBJ whole genome shotgun (WGS) entry which is preliminary data.</text>
</comment>
<dbReference type="EMBL" id="BSPX01000006">
    <property type="protein sequence ID" value="GLT21329.1"/>
    <property type="molecule type" value="Genomic_DNA"/>
</dbReference>
<evidence type="ECO:0000256" key="2">
    <source>
        <dbReference type="ARBA" id="ARBA00023054"/>
    </source>
</evidence>
<protein>
    <recommendedName>
        <fullName evidence="5">HlyD family efflux transporter periplasmic adaptor subunit</fullName>
    </recommendedName>
</protein>
<evidence type="ECO:0000256" key="1">
    <source>
        <dbReference type="ARBA" id="ARBA00004196"/>
    </source>
</evidence>
<comment type="subcellular location">
    <subcellularLocation>
        <location evidence="1">Cell envelope</location>
    </subcellularLocation>
</comment>
<dbReference type="Proteomes" id="UP001157167">
    <property type="component" value="Unassembled WGS sequence"/>
</dbReference>
<name>A0ABQ6F7W3_9RHOO</name>
<evidence type="ECO:0008006" key="5">
    <source>
        <dbReference type="Google" id="ProtNLM"/>
    </source>
</evidence>
<evidence type="ECO:0000313" key="4">
    <source>
        <dbReference type="Proteomes" id="UP001157167"/>
    </source>
</evidence>
<dbReference type="PANTHER" id="PTHR32347">
    <property type="entry name" value="EFFLUX SYSTEM COMPONENT YKNX-RELATED"/>
    <property type="match status" value="1"/>
</dbReference>
<keyword evidence="2" id="KW-0175">Coiled coil</keyword>
<evidence type="ECO:0000313" key="3">
    <source>
        <dbReference type="EMBL" id="GLT21329.1"/>
    </source>
</evidence>
<sequence length="486" mass="53361">MSSPSDNDAFISHSLGALLHLARRARLAASPAELGFIAVNETLALAPYRQAALWLADRGVVALSGVVSPDANAPFAQWLERVARQLLKEGDNPCVVSPNTLAPAEAAEWDEWLPAHALWVPLSKSTPGGLLLARDTPWQQGEIGLITEWADIWAHEWQIQAKPDARSRWRMLADAWPDAADRKAWRRHWLTFHGWRFRLKRMRQWQAADVRANVAALWHRRTLRYSILAAAVALFPVRFSVLAPGELVPAQPAVVRAPLDGTVDKFFVTPNSQVKAGDKLFQLDLTTLSSRLAVAKQGLVTAEAEYRQSAQQAVFDPKSKAQLAILQGRIAERQAEADLLSAQFAKAQATAPRDGIVLMDDPSEWIGKPVSTGERIITIAGADDAEVEAWLSPGDVIDLPPGAEVTLYLNASPLKPVDATVRYLAHEAVSRPDGSFAYRLRATLADGQEKPRVGLKGTVKVRGEHVPLAYWVLRRPLASLRQATGL</sequence>
<dbReference type="Gene3D" id="2.40.50.100">
    <property type="match status" value="1"/>
</dbReference>
<dbReference type="InterPro" id="IPR050465">
    <property type="entry name" value="UPF0194_transport"/>
</dbReference>
<dbReference type="SUPFAM" id="SSF111369">
    <property type="entry name" value="HlyD-like secretion proteins"/>
    <property type="match status" value="1"/>
</dbReference>
<accession>A0ABQ6F7W3</accession>
<dbReference type="PANTHER" id="PTHR32347:SF23">
    <property type="entry name" value="BLL5650 PROTEIN"/>
    <property type="match status" value="1"/>
</dbReference>
<reference evidence="4" key="1">
    <citation type="journal article" date="2019" name="Int. J. Syst. Evol. Microbiol.">
        <title>The Global Catalogue of Microorganisms (GCM) 10K type strain sequencing project: providing services to taxonomists for standard genome sequencing and annotation.</title>
        <authorList>
            <consortium name="The Broad Institute Genomics Platform"/>
            <consortium name="The Broad Institute Genome Sequencing Center for Infectious Disease"/>
            <person name="Wu L."/>
            <person name="Ma J."/>
        </authorList>
    </citation>
    <scope>NUCLEOTIDE SEQUENCE [LARGE SCALE GENOMIC DNA]</scope>
    <source>
        <strain evidence="4">NBRC 102407</strain>
    </source>
</reference>
<gene>
    <name evidence="3" type="ORF">GCM10007933_07810</name>
</gene>